<evidence type="ECO:0000313" key="3">
    <source>
        <dbReference type="Proteomes" id="UP001370490"/>
    </source>
</evidence>
<name>A0AAN8Z5R5_9MAGN</name>
<sequence length="224" mass="25160">MIGPMQALSAVIWNASASDYAGSSGDWCMKELLMILDEFFIAEKRFLQKENLTHDYDTKYWSLYLKCVKAAYDFASGELLSLTKEKYDLMGKLRLVKHYILLEQESGLVYAAGLNDFGQLGVSDDKSYTTEPLHVCKLNKEVKQISAGYHHSCAITGLQLSPVSPYSKHGAMRQCHVAEGSCPTIFFLNFTFGVDHTWEPGATLWPHMPRSVLEQSSTRLGNVM</sequence>
<dbReference type="Proteomes" id="UP001370490">
    <property type="component" value="Unassembled WGS sequence"/>
</dbReference>
<evidence type="ECO:0000256" key="1">
    <source>
        <dbReference type="PROSITE-ProRule" id="PRU00235"/>
    </source>
</evidence>
<dbReference type="Pfam" id="PF00415">
    <property type="entry name" value="RCC1"/>
    <property type="match status" value="1"/>
</dbReference>
<dbReference type="SUPFAM" id="SSF50985">
    <property type="entry name" value="RCC1/BLIP-II"/>
    <property type="match status" value="1"/>
</dbReference>
<keyword evidence="3" id="KW-1185">Reference proteome</keyword>
<dbReference type="InterPro" id="IPR009091">
    <property type="entry name" value="RCC1/BLIP-II"/>
</dbReference>
<dbReference type="InterPro" id="IPR000408">
    <property type="entry name" value="Reg_chr_condens"/>
</dbReference>
<accession>A0AAN8Z5R5</accession>
<feature type="repeat" description="RCC1" evidence="1">
    <location>
        <begin position="107"/>
        <end position="158"/>
    </location>
</feature>
<dbReference type="Gene3D" id="2.130.10.30">
    <property type="entry name" value="Regulator of chromosome condensation 1/beta-lactamase-inhibitor protein II"/>
    <property type="match status" value="1"/>
</dbReference>
<dbReference type="EMBL" id="JBAMMX010000018">
    <property type="protein sequence ID" value="KAK6923520.1"/>
    <property type="molecule type" value="Genomic_DNA"/>
</dbReference>
<dbReference type="PROSITE" id="PS50012">
    <property type="entry name" value="RCC1_3"/>
    <property type="match status" value="1"/>
</dbReference>
<evidence type="ECO:0000313" key="2">
    <source>
        <dbReference type="EMBL" id="KAK6923520.1"/>
    </source>
</evidence>
<proteinExistence type="predicted"/>
<reference evidence="2 3" key="1">
    <citation type="submission" date="2023-12" db="EMBL/GenBank/DDBJ databases">
        <title>A high-quality genome assembly for Dillenia turbinata (Dilleniales).</title>
        <authorList>
            <person name="Chanderbali A."/>
        </authorList>
    </citation>
    <scope>NUCLEOTIDE SEQUENCE [LARGE SCALE GENOMIC DNA]</scope>
    <source>
        <strain evidence="2">LSX21</strain>
        <tissue evidence="2">Leaf</tissue>
    </source>
</reference>
<comment type="caution">
    <text evidence="2">The sequence shown here is derived from an EMBL/GenBank/DDBJ whole genome shotgun (WGS) entry which is preliminary data.</text>
</comment>
<protein>
    <submittedName>
        <fullName evidence="2">Regulator of chromosome condensation, RCC1</fullName>
    </submittedName>
</protein>
<dbReference type="AlphaFoldDB" id="A0AAN8Z5R5"/>
<gene>
    <name evidence="2" type="ORF">RJ641_011824</name>
</gene>
<organism evidence="2 3">
    <name type="scientific">Dillenia turbinata</name>
    <dbReference type="NCBI Taxonomy" id="194707"/>
    <lineage>
        <taxon>Eukaryota</taxon>
        <taxon>Viridiplantae</taxon>
        <taxon>Streptophyta</taxon>
        <taxon>Embryophyta</taxon>
        <taxon>Tracheophyta</taxon>
        <taxon>Spermatophyta</taxon>
        <taxon>Magnoliopsida</taxon>
        <taxon>eudicotyledons</taxon>
        <taxon>Gunneridae</taxon>
        <taxon>Pentapetalae</taxon>
        <taxon>Dilleniales</taxon>
        <taxon>Dilleniaceae</taxon>
        <taxon>Dillenia</taxon>
    </lineage>
</organism>